<dbReference type="Proteomes" id="UP000078529">
    <property type="component" value="Unassembled WGS sequence"/>
</dbReference>
<accession>A0A175RKM4</accession>
<evidence type="ECO:0000256" key="2">
    <source>
        <dbReference type="ARBA" id="ARBA00022695"/>
    </source>
</evidence>
<dbReference type="Gene3D" id="3.90.550.10">
    <property type="entry name" value="Spore Coat Polysaccharide Biosynthesis Protein SpsA, Chain A"/>
    <property type="match status" value="1"/>
</dbReference>
<dbReference type="SUPFAM" id="SSF53448">
    <property type="entry name" value="Nucleotide-diphospho-sugar transferases"/>
    <property type="match status" value="1"/>
</dbReference>
<organism evidence="5 6">
    <name type="scientific">Aureimonas ureilytica</name>
    <dbReference type="NCBI Taxonomy" id="401562"/>
    <lineage>
        <taxon>Bacteria</taxon>
        <taxon>Pseudomonadati</taxon>
        <taxon>Pseudomonadota</taxon>
        <taxon>Alphaproteobacteria</taxon>
        <taxon>Hyphomicrobiales</taxon>
        <taxon>Aurantimonadaceae</taxon>
        <taxon>Aureimonas</taxon>
    </lineage>
</organism>
<evidence type="ECO:0000313" key="6">
    <source>
        <dbReference type="Proteomes" id="UP000078529"/>
    </source>
</evidence>
<comment type="caution">
    <text evidence="5">The sequence shown here is derived from an EMBL/GenBank/DDBJ whole genome shotgun (WGS) entry which is preliminary data.</text>
</comment>
<dbReference type="PANTHER" id="PTHR43584:SF8">
    <property type="entry name" value="N-ACETYLMURAMATE ALPHA-1-PHOSPHATE URIDYLYLTRANSFERASE"/>
    <property type="match status" value="1"/>
</dbReference>
<dbReference type="InterPro" id="IPR050065">
    <property type="entry name" value="GlmU-like"/>
</dbReference>
<dbReference type="PATRIC" id="fig|401562.4.peg.3550"/>
<dbReference type="CDD" id="cd04183">
    <property type="entry name" value="GT2_BcE_like"/>
    <property type="match status" value="1"/>
</dbReference>
<proteinExistence type="predicted"/>
<gene>
    <name evidence="5" type="ORF">NS365_18115</name>
</gene>
<evidence type="ECO:0000256" key="1">
    <source>
        <dbReference type="ARBA" id="ARBA00022679"/>
    </source>
</evidence>
<dbReference type="Pfam" id="PF12804">
    <property type="entry name" value="NTP_transf_3"/>
    <property type="match status" value="1"/>
</dbReference>
<dbReference type="RefSeq" id="WP_058601695.1">
    <property type="nucleotide sequence ID" value="NZ_LDQA01000052.1"/>
</dbReference>
<keyword evidence="3" id="KW-0460">Magnesium</keyword>
<sequence length="258" mass="29517">MNLQLVIPMSGQGSRFARVGFEDPKPLIEVDGRPMIEWVLRMFPGEEEPLFICRNEHLAQTRMRQILTTLKPNGRILGVEGAKLGPVGALMSAADAINDDRPVLVSYCDYYMHWDYARFLAELDIGHYAGAVPCYTGFHPHLLPERNLYASCKVDEKGDLVEIREKYSFEADKTRSLHSPGVYFFDSGHRLKAYCNRLIESGDMLNGEYYVSMVYNHLVADGLRIQVPSGIEHFCQWGTPEDLNEYLYWTNLVRQRCA</sequence>
<evidence type="ECO:0000313" key="5">
    <source>
        <dbReference type="EMBL" id="KTR03514.1"/>
    </source>
</evidence>
<dbReference type="EMBL" id="LDQA01000052">
    <property type="protein sequence ID" value="KTR03514.1"/>
    <property type="molecule type" value="Genomic_DNA"/>
</dbReference>
<evidence type="ECO:0000259" key="4">
    <source>
        <dbReference type="Pfam" id="PF12804"/>
    </source>
</evidence>
<dbReference type="GO" id="GO:0016779">
    <property type="term" value="F:nucleotidyltransferase activity"/>
    <property type="evidence" value="ECO:0007669"/>
    <property type="project" value="UniProtKB-KW"/>
</dbReference>
<protein>
    <submittedName>
        <fullName evidence="5">Capsular biosynthesis protein</fullName>
    </submittedName>
</protein>
<keyword evidence="1" id="KW-0808">Transferase</keyword>
<keyword evidence="2" id="KW-0548">Nucleotidyltransferase</keyword>
<evidence type="ECO:0000256" key="3">
    <source>
        <dbReference type="ARBA" id="ARBA00022842"/>
    </source>
</evidence>
<keyword evidence="6" id="KW-1185">Reference proteome</keyword>
<name>A0A175RKM4_9HYPH</name>
<dbReference type="InterPro" id="IPR025877">
    <property type="entry name" value="MobA-like_NTP_Trfase"/>
</dbReference>
<dbReference type="AlphaFoldDB" id="A0A175RKM4"/>
<reference evidence="5 6" key="1">
    <citation type="journal article" date="2016" name="Front. Microbiol.">
        <title>Genomic Resource of Rice Seed Associated Bacteria.</title>
        <authorList>
            <person name="Midha S."/>
            <person name="Bansal K."/>
            <person name="Sharma S."/>
            <person name="Kumar N."/>
            <person name="Patil P.P."/>
            <person name="Chaudhry V."/>
            <person name="Patil P.B."/>
        </authorList>
    </citation>
    <scope>NUCLEOTIDE SEQUENCE [LARGE SCALE GENOMIC DNA]</scope>
    <source>
        <strain evidence="5 6">NS365</strain>
    </source>
</reference>
<dbReference type="InterPro" id="IPR029044">
    <property type="entry name" value="Nucleotide-diphossugar_trans"/>
</dbReference>
<dbReference type="PANTHER" id="PTHR43584">
    <property type="entry name" value="NUCLEOTIDYL TRANSFERASE"/>
    <property type="match status" value="1"/>
</dbReference>
<feature type="domain" description="MobA-like NTP transferase" evidence="4">
    <location>
        <begin position="6"/>
        <end position="148"/>
    </location>
</feature>